<dbReference type="InterPro" id="IPR001506">
    <property type="entry name" value="Peptidase_M12A"/>
</dbReference>
<evidence type="ECO:0000256" key="7">
    <source>
        <dbReference type="ARBA" id="ARBA00023157"/>
    </source>
</evidence>
<dbReference type="SUPFAM" id="SSF55486">
    <property type="entry name" value="Metalloproteases ('zincins'), catalytic domain"/>
    <property type="match status" value="1"/>
</dbReference>
<keyword evidence="6 9" id="KW-0482">Metalloprotease</keyword>
<evidence type="ECO:0000256" key="3">
    <source>
        <dbReference type="ARBA" id="ARBA00022723"/>
    </source>
</evidence>
<dbReference type="Pfam" id="PF01400">
    <property type="entry name" value="Astacin"/>
    <property type="match status" value="1"/>
</dbReference>
<evidence type="ECO:0000313" key="12">
    <source>
        <dbReference type="WBParaSite" id="PTRK_0000356600.1"/>
    </source>
</evidence>
<keyword evidence="5 9" id="KW-0862">Zinc</keyword>
<dbReference type="GO" id="GO:0046872">
    <property type="term" value="F:metal ion binding"/>
    <property type="evidence" value="ECO:0007669"/>
    <property type="project" value="UniProtKB-KW"/>
</dbReference>
<keyword evidence="1" id="KW-0245">EGF-like domain</keyword>
<name>A0A0N4Z8G9_PARTI</name>
<dbReference type="WBParaSite" id="PTRK_0000356600.1">
    <property type="protein sequence ID" value="PTRK_0000356600.1"/>
    <property type="gene ID" value="PTRK_0000356600"/>
</dbReference>
<reference evidence="12" key="1">
    <citation type="submission" date="2017-02" db="UniProtKB">
        <authorList>
            <consortium name="WormBaseParasite"/>
        </authorList>
    </citation>
    <scope>IDENTIFICATION</scope>
</reference>
<dbReference type="AlphaFoldDB" id="A0A0N4Z8G9"/>
<evidence type="ECO:0000256" key="9">
    <source>
        <dbReference type="RuleBase" id="RU361183"/>
    </source>
</evidence>
<feature type="domain" description="Peptidase M12A" evidence="10">
    <location>
        <begin position="8"/>
        <end position="238"/>
    </location>
</feature>
<dbReference type="PRINTS" id="PR00480">
    <property type="entry name" value="ASTACIN"/>
</dbReference>
<dbReference type="GO" id="GO:0006508">
    <property type="term" value="P:proteolysis"/>
    <property type="evidence" value="ECO:0007669"/>
    <property type="project" value="UniProtKB-KW"/>
</dbReference>
<dbReference type="InterPro" id="IPR000859">
    <property type="entry name" value="CUB_dom"/>
</dbReference>
<dbReference type="Pfam" id="PF00431">
    <property type="entry name" value="CUB"/>
    <property type="match status" value="1"/>
</dbReference>
<dbReference type="InterPro" id="IPR024079">
    <property type="entry name" value="MetalloPept_cat_dom_sf"/>
</dbReference>
<evidence type="ECO:0000259" key="10">
    <source>
        <dbReference type="PROSITE" id="PS51864"/>
    </source>
</evidence>
<dbReference type="SUPFAM" id="SSF49854">
    <property type="entry name" value="Spermadhesin, CUB domain"/>
    <property type="match status" value="1"/>
</dbReference>
<dbReference type="Gene3D" id="2.60.120.290">
    <property type="entry name" value="Spermadhesin, CUB domain"/>
    <property type="match status" value="1"/>
</dbReference>
<comment type="cofactor">
    <cofactor evidence="9">
        <name>Zn(2+)</name>
        <dbReference type="ChEBI" id="CHEBI:29105"/>
    </cofactor>
    <text evidence="9">Binds 1 zinc ion per subunit.</text>
</comment>
<evidence type="ECO:0000256" key="4">
    <source>
        <dbReference type="ARBA" id="ARBA00022801"/>
    </source>
</evidence>
<accession>A0A0N4Z8G9</accession>
<evidence type="ECO:0000256" key="5">
    <source>
        <dbReference type="ARBA" id="ARBA00022833"/>
    </source>
</evidence>
<dbReference type="STRING" id="131310.A0A0N4Z8G9"/>
<comment type="caution">
    <text evidence="8">Lacks conserved residue(s) required for the propagation of feature annotation.</text>
</comment>
<dbReference type="PROSITE" id="PS51864">
    <property type="entry name" value="ASTACIN"/>
    <property type="match status" value="1"/>
</dbReference>
<protein>
    <recommendedName>
        <fullName evidence="9">Metalloendopeptidase</fullName>
        <ecNumber evidence="9">3.4.24.-</ecNumber>
    </recommendedName>
</protein>
<sequence length="405" mass="46895">MFKYLKIYLILSLICVLVTNIFPQIISTKLTQGREKRSVIQKRKLFNKDILFYIQFLNYTPILQTLGYITNNTCLKFHYYGFNVEGLNGFNYKKTRGPCTAPFGPKENAPRHENTIYLNRNCANDLGMIQHLTAKMLGLLYTHNRRDRDKYITVEDRNIHPKYKDLFKMYNNSYANTYKLSYDFGSIMHIKKAEFSEYGAYTVKPKDSNYTFMLGQRRFFSFSDIKIINMRYCQDTCSFFNIDYCQNGGYRNPRNCISCVCPHGLTGELCEEPITSLRNCGPSILNATSELQRIHAERNTFCSYIITAPPYEKINITIDEAEVNFVDPCDYKSAIEVRYKYDKSTTGLCLCGYVTNLTLISENDQVIIVYNGLSRNSLLKASYKILSKGNKENQRGEAIKITTKS</sequence>
<dbReference type="EC" id="3.4.24.-" evidence="9"/>
<dbReference type="Gene3D" id="3.40.390.10">
    <property type="entry name" value="Collagenase (Catalytic Domain)"/>
    <property type="match status" value="1"/>
</dbReference>
<keyword evidence="4 9" id="KW-0378">Hydrolase</keyword>
<evidence type="ECO:0000313" key="11">
    <source>
        <dbReference type="Proteomes" id="UP000038045"/>
    </source>
</evidence>
<keyword evidence="7" id="KW-1015">Disulfide bond</keyword>
<keyword evidence="3 9" id="KW-0479">Metal-binding</keyword>
<dbReference type="PANTHER" id="PTHR10127:SF802">
    <property type="entry name" value="ZINC METALLOPROTEINASE NAS-10"/>
    <property type="match status" value="1"/>
</dbReference>
<dbReference type="PANTHER" id="PTHR10127">
    <property type="entry name" value="DISCOIDIN, CUB, EGF, LAMININ , AND ZINC METALLOPROTEASE DOMAIN CONTAINING"/>
    <property type="match status" value="1"/>
</dbReference>
<dbReference type="GO" id="GO:0004222">
    <property type="term" value="F:metalloendopeptidase activity"/>
    <property type="evidence" value="ECO:0007669"/>
    <property type="project" value="UniProtKB-UniRule"/>
</dbReference>
<proteinExistence type="predicted"/>
<dbReference type="InterPro" id="IPR035914">
    <property type="entry name" value="Sperma_CUB_dom_sf"/>
</dbReference>
<evidence type="ECO:0000256" key="8">
    <source>
        <dbReference type="PROSITE-ProRule" id="PRU01211"/>
    </source>
</evidence>
<evidence type="ECO:0000256" key="2">
    <source>
        <dbReference type="ARBA" id="ARBA00022670"/>
    </source>
</evidence>
<keyword evidence="2 9" id="KW-0645">Protease</keyword>
<keyword evidence="11" id="KW-1185">Reference proteome</keyword>
<dbReference type="Proteomes" id="UP000038045">
    <property type="component" value="Unplaced"/>
</dbReference>
<evidence type="ECO:0000256" key="6">
    <source>
        <dbReference type="ARBA" id="ARBA00023049"/>
    </source>
</evidence>
<organism evidence="11 12">
    <name type="scientific">Parastrongyloides trichosuri</name>
    <name type="common">Possum-specific nematode worm</name>
    <dbReference type="NCBI Taxonomy" id="131310"/>
    <lineage>
        <taxon>Eukaryota</taxon>
        <taxon>Metazoa</taxon>
        <taxon>Ecdysozoa</taxon>
        <taxon>Nematoda</taxon>
        <taxon>Chromadorea</taxon>
        <taxon>Rhabditida</taxon>
        <taxon>Tylenchina</taxon>
        <taxon>Panagrolaimomorpha</taxon>
        <taxon>Strongyloidoidea</taxon>
        <taxon>Strongyloididae</taxon>
        <taxon>Parastrongyloides</taxon>
    </lineage>
</organism>
<evidence type="ECO:0000256" key="1">
    <source>
        <dbReference type="ARBA" id="ARBA00022536"/>
    </source>
</evidence>